<feature type="compositionally biased region" description="Basic and acidic residues" evidence="1">
    <location>
        <begin position="59"/>
        <end position="76"/>
    </location>
</feature>
<organism evidence="2 3">
    <name type="scientific">Mortierella alpina</name>
    <name type="common">Oleaginous fungus</name>
    <name type="synonym">Mortierella renispora</name>
    <dbReference type="NCBI Taxonomy" id="64518"/>
    <lineage>
        <taxon>Eukaryota</taxon>
        <taxon>Fungi</taxon>
        <taxon>Fungi incertae sedis</taxon>
        <taxon>Mucoromycota</taxon>
        <taxon>Mortierellomycotina</taxon>
        <taxon>Mortierellomycetes</taxon>
        <taxon>Mortierellales</taxon>
        <taxon>Mortierellaceae</taxon>
        <taxon>Mortierella</taxon>
    </lineage>
</organism>
<feature type="non-terminal residue" evidence="2">
    <location>
        <position position="165"/>
    </location>
</feature>
<sequence>MAWSREGTSEELSKYQELQMRQQNDGHQHRTKDSGIPTTSSNLAQPVKERLAGLVANADSDRTLRNPPQQEKRTSHLESSSNSWSRSVEASAENGQDSRRSTAHSATDSTPTRTPKSGRTRIRAKAAEDGDSAAPRTSARSDRPRSYSNPHCQRQHTSGLTAKKT</sequence>
<reference evidence="2" key="1">
    <citation type="journal article" date="2020" name="Fungal Divers.">
        <title>Resolving the Mortierellaceae phylogeny through synthesis of multi-gene phylogenetics and phylogenomics.</title>
        <authorList>
            <person name="Vandepol N."/>
            <person name="Liber J."/>
            <person name="Desiro A."/>
            <person name="Na H."/>
            <person name="Kennedy M."/>
            <person name="Barry K."/>
            <person name="Grigoriev I.V."/>
            <person name="Miller A.N."/>
            <person name="O'Donnell K."/>
            <person name="Stajich J.E."/>
            <person name="Bonito G."/>
        </authorList>
    </citation>
    <scope>NUCLEOTIDE SEQUENCE</scope>
    <source>
        <strain evidence="2">CK1249</strain>
    </source>
</reference>
<feature type="region of interest" description="Disordered" evidence="1">
    <location>
        <begin position="1"/>
        <end position="165"/>
    </location>
</feature>
<feature type="compositionally biased region" description="Polar residues" evidence="1">
    <location>
        <begin position="146"/>
        <end position="165"/>
    </location>
</feature>
<dbReference type="Proteomes" id="UP000738359">
    <property type="component" value="Unassembled WGS sequence"/>
</dbReference>
<dbReference type="EMBL" id="JAAAHY010001121">
    <property type="protein sequence ID" value="KAF9952416.1"/>
    <property type="molecule type" value="Genomic_DNA"/>
</dbReference>
<proteinExistence type="predicted"/>
<accession>A0A9P6LYE7</accession>
<dbReference type="AlphaFoldDB" id="A0A9P6LYE7"/>
<keyword evidence="3" id="KW-1185">Reference proteome</keyword>
<feature type="compositionally biased region" description="Polar residues" evidence="1">
    <location>
        <begin position="103"/>
        <end position="115"/>
    </location>
</feature>
<feature type="compositionally biased region" description="Basic and acidic residues" evidence="1">
    <location>
        <begin position="24"/>
        <end position="33"/>
    </location>
</feature>
<evidence type="ECO:0000313" key="3">
    <source>
        <dbReference type="Proteomes" id="UP000738359"/>
    </source>
</evidence>
<evidence type="ECO:0000256" key="1">
    <source>
        <dbReference type="SAM" id="MobiDB-lite"/>
    </source>
</evidence>
<evidence type="ECO:0000313" key="2">
    <source>
        <dbReference type="EMBL" id="KAF9952416.1"/>
    </source>
</evidence>
<feature type="compositionally biased region" description="Low complexity" evidence="1">
    <location>
        <begin position="77"/>
        <end position="91"/>
    </location>
</feature>
<dbReference type="OrthoDB" id="5586at2759"/>
<protein>
    <submittedName>
        <fullName evidence="2">Uncharacterized protein</fullName>
    </submittedName>
</protein>
<name>A0A9P6LYE7_MORAP</name>
<comment type="caution">
    <text evidence="2">The sequence shown here is derived from an EMBL/GenBank/DDBJ whole genome shotgun (WGS) entry which is preliminary data.</text>
</comment>
<gene>
    <name evidence="2" type="ORF">BGZ70_000610</name>
</gene>